<keyword evidence="3" id="KW-1185">Reference proteome</keyword>
<dbReference type="RefSeq" id="WP_370878492.1">
    <property type="nucleotide sequence ID" value="NZ_JAUSVF010000001.1"/>
</dbReference>
<reference evidence="2 3" key="1">
    <citation type="submission" date="2023-07" db="EMBL/GenBank/DDBJ databases">
        <title>Genomic Encyclopedia of Type Strains, Phase IV (KMG-IV): sequencing the most valuable type-strain genomes for metagenomic binning, comparative biology and taxonomic classification.</title>
        <authorList>
            <person name="Goeker M."/>
        </authorList>
    </citation>
    <scope>NUCLEOTIDE SEQUENCE [LARGE SCALE GENOMIC DNA]</scope>
    <source>
        <strain evidence="2 3">DSM 1112</strain>
    </source>
</reference>
<dbReference type="EMBL" id="JAUSVF010000001">
    <property type="protein sequence ID" value="MDQ0320715.1"/>
    <property type="molecule type" value="Genomic_DNA"/>
</dbReference>
<evidence type="ECO:0000256" key="1">
    <source>
        <dbReference type="SAM" id="SignalP"/>
    </source>
</evidence>
<evidence type="ECO:0000313" key="2">
    <source>
        <dbReference type="EMBL" id="MDQ0320715.1"/>
    </source>
</evidence>
<protein>
    <recommendedName>
        <fullName evidence="4">Transmembrane protein</fullName>
    </recommendedName>
</protein>
<proteinExistence type="predicted"/>
<dbReference type="Proteomes" id="UP001230207">
    <property type="component" value="Unassembled WGS sequence"/>
</dbReference>
<keyword evidence="1" id="KW-0732">Signal</keyword>
<evidence type="ECO:0008006" key="4">
    <source>
        <dbReference type="Google" id="ProtNLM"/>
    </source>
</evidence>
<evidence type="ECO:0000313" key="3">
    <source>
        <dbReference type="Proteomes" id="UP001230207"/>
    </source>
</evidence>
<dbReference type="PROSITE" id="PS51257">
    <property type="entry name" value="PROKAR_LIPOPROTEIN"/>
    <property type="match status" value="1"/>
</dbReference>
<sequence>MRTVVAMALAALLLTSCVAQELEPIPGSITYSGQPRTKLTKSPVGSTLNHYFYGPFGERIQETYVIQPDRSLKLVARERQDIFSALYD</sequence>
<feature type="chain" id="PRO_5045802753" description="Transmembrane protein" evidence="1">
    <location>
        <begin position="22"/>
        <end position="88"/>
    </location>
</feature>
<name>A0ABU0BR45_9HYPH</name>
<feature type="signal peptide" evidence="1">
    <location>
        <begin position="1"/>
        <end position="21"/>
    </location>
</feature>
<comment type="caution">
    <text evidence="2">The sequence shown here is derived from an EMBL/GenBank/DDBJ whole genome shotgun (WGS) entry which is preliminary data.</text>
</comment>
<accession>A0ABU0BR45</accession>
<gene>
    <name evidence="2" type="ORF">QO002_002853</name>
</gene>
<organism evidence="2 3">
    <name type="scientific">Pararhizobium capsulatum DSM 1112</name>
    <dbReference type="NCBI Taxonomy" id="1121113"/>
    <lineage>
        <taxon>Bacteria</taxon>
        <taxon>Pseudomonadati</taxon>
        <taxon>Pseudomonadota</taxon>
        <taxon>Alphaproteobacteria</taxon>
        <taxon>Hyphomicrobiales</taxon>
        <taxon>Rhizobiaceae</taxon>
        <taxon>Rhizobium/Agrobacterium group</taxon>
        <taxon>Pararhizobium</taxon>
    </lineage>
</organism>